<proteinExistence type="predicted"/>
<feature type="transmembrane region" description="Helical" evidence="2">
    <location>
        <begin position="164"/>
        <end position="184"/>
    </location>
</feature>
<name>A0A1W1YKC1_9MICO</name>
<evidence type="ECO:0000256" key="1">
    <source>
        <dbReference type="SAM" id="MobiDB-lite"/>
    </source>
</evidence>
<evidence type="ECO:0000313" key="4">
    <source>
        <dbReference type="Proteomes" id="UP000192634"/>
    </source>
</evidence>
<dbReference type="AlphaFoldDB" id="A0A1W1YKC1"/>
<organism evidence="3 4">
    <name type="scientific">Janibacter indicus</name>
    <dbReference type="NCBI Taxonomy" id="857417"/>
    <lineage>
        <taxon>Bacteria</taxon>
        <taxon>Bacillati</taxon>
        <taxon>Actinomycetota</taxon>
        <taxon>Actinomycetes</taxon>
        <taxon>Micrococcales</taxon>
        <taxon>Intrasporangiaceae</taxon>
        <taxon>Janibacter</taxon>
    </lineage>
</organism>
<evidence type="ECO:0000256" key="2">
    <source>
        <dbReference type="SAM" id="Phobius"/>
    </source>
</evidence>
<gene>
    <name evidence="3" type="ORF">SAMN06296429_10283</name>
</gene>
<feature type="transmembrane region" description="Helical" evidence="2">
    <location>
        <begin position="80"/>
        <end position="99"/>
    </location>
</feature>
<dbReference type="EMBL" id="FWXN01000002">
    <property type="protein sequence ID" value="SMC36241.1"/>
    <property type="molecule type" value="Genomic_DNA"/>
</dbReference>
<keyword evidence="2" id="KW-0812">Transmembrane</keyword>
<feature type="transmembrane region" description="Helical" evidence="2">
    <location>
        <begin position="46"/>
        <end position="68"/>
    </location>
</feature>
<dbReference type="Proteomes" id="UP000192634">
    <property type="component" value="Unassembled WGS sequence"/>
</dbReference>
<feature type="region of interest" description="Disordered" evidence="1">
    <location>
        <begin position="212"/>
        <end position="248"/>
    </location>
</feature>
<feature type="transmembrane region" description="Helical" evidence="2">
    <location>
        <begin position="129"/>
        <end position="152"/>
    </location>
</feature>
<evidence type="ECO:0000313" key="3">
    <source>
        <dbReference type="EMBL" id="SMC36241.1"/>
    </source>
</evidence>
<protein>
    <submittedName>
        <fullName evidence="3">Uncharacterized protein</fullName>
    </submittedName>
</protein>
<accession>A0A1W1YKC1</accession>
<feature type="transmembrane region" description="Helical" evidence="2">
    <location>
        <begin position="190"/>
        <end position="208"/>
    </location>
</feature>
<keyword evidence="2" id="KW-0472">Membrane</keyword>
<feature type="transmembrane region" description="Helical" evidence="2">
    <location>
        <begin position="9"/>
        <end position="26"/>
    </location>
</feature>
<feature type="compositionally biased region" description="Polar residues" evidence="1">
    <location>
        <begin position="235"/>
        <end position="248"/>
    </location>
</feature>
<reference evidence="3 4" key="1">
    <citation type="submission" date="2017-04" db="EMBL/GenBank/DDBJ databases">
        <authorList>
            <person name="Afonso C.L."/>
            <person name="Miller P.J."/>
            <person name="Scott M.A."/>
            <person name="Spackman E."/>
            <person name="Goraichik I."/>
            <person name="Dimitrov K.M."/>
            <person name="Suarez D.L."/>
            <person name="Swayne D.E."/>
        </authorList>
    </citation>
    <scope>NUCLEOTIDE SEQUENCE [LARGE SCALE GENOMIC DNA]</scope>
    <source>
        <strain evidence="3 4">CGMCC 1.12511</strain>
    </source>
</reference>
<keyword evidence="2" id="KW-1133">Transmembrane helix</keyword>
<sequence length="248" mass="25824">MRDHTTRHLVMPTISSGLLMAGYLLLRPYGDAASSTSPEAAAAFASPWWVVAHLAGALALVQLARVGLRIDDLRGTPTTMLARWSGLAGVALVLPYFGAETFGLHAIGRAGLDDPAVLQLVDEVRGHPAALTTFGLGLLLLAVSGVCTALAWQRAVRSGRWTAPAWAAWPLGVGAALVLPQFYLPPTGRVGFGVAFAVAAVVLAVSALRDGRGRPPQGPGVRQSPSVLRPRETTLRSGVKTTSGSLPS</sequence>